<evidence type="ECO:0000256" key="1">
    <source>
        <dbReference type="ARBA" id="ARBA00022737"/>
    </source>
</evidence>
<dbReference type="PANTHER" id="PTHR13102">
    <property type="entry name" value="NUCLEOLAR PROTEIN 9"/>
    <property type="match status" value="1"/>
</dbReference>
<dbReference type="Pfam" id="PF22493">
    <property type="entry name" value="PUF_NOP9"/>
    <property type="match status" value="2"/>
</dbReference>
<dbReference type="PANTHER" id="PTHR13102:SF0">
    <property type="entry name" value="NUCLEOLAR PROTEIN 9"/>
    <property type="match status" value="1"/>
</dbReference>
<feature type="region of interest" description="Disordered" evidence="2">
    <location>
        <begin position="565"/>
        <end position="645"/>
    </location>
</feature>
<dbReference type="EMBL" id="HACM01010170">
    <property type="protein sequence ID" value="CRZ10612.1"/>
    <property type="molecule type" value="Transcribed_RNA"/>
</dbReference>
<dbReference type="InterPro" id="IPR016024">
    <property type="entry name" value="ARM-type_fold"/>
</dbReference>
<dbReference type="GO" id="GO:0000480">
    <property type="term" value="P:endonucleolytic cleavage in 5'-ETS of tricistronic rRNA transcript (SSU-rRNA, 5.8S rRNA, LSU-rRNA)"/>
    <property type="evidence" value="ECO:0007669"/>
    <property type="project" value="TreeGrafter"/>
</dbReference>
<dbReference type="Gene3D" id="1.25.10.10">
    <property type="entry name" value="Leucine-rich Repeat Variant"/>
    <property type="match status" value="3"/>
</dbReference>
<dbReference type="InterPro" id="IPR011989">
    <property type="entry name" value="ARM-like"/>
</dbReference>
<dbReference type="InterPro" id="IPR040000">
    <property type="entry name" value="NOP9"/>
</dbReference>
<dbReference type="GO" id="GO:0000056">
    <property type="term" value="P:ribosomal small subunit export from nucleus"/>
    <property type="evidence" value="ECO:0007669"/>
    <property type="project" value="TreeGrafter"/>
</dbReference>
<feature type="non-terminal residue" evidence="3">
    <location>
        <position position="1"/>
    </location>
</feature>
<keyword evidence="1" id="KW-0677">Repeat</keyword>
<dbReference type="GO" id="GO:0000472">
    <property type="term" value="P:endonucleolytic cleavage to generate mature 5'-end of SSU-rRNA from (SSU-rRNA, 5.8S rRNA, LSU-rRNA)"/>
    <property type="evidence" value="ECO:0007669"/>
    <property type="project" value="TreeGrafter"/>
</dbReference>
<accession>A0A0H5RAB5</accession>
<proteinExistence type="predicted"/>
<protein>
    <recommendedName>
        <fullName evidence="4">Pumilio domain-containing protein NOP9</fullName>
    </recommendedName>
</protein>
<reference evidence="3" key="1">
    <citation type="submission" date="2015-04" db="EMBL/GenBank/DDBJ databases">
        <title>The genome sequence of the plant pathogenic Rhizarian Plasmodiophora brassicae reveals insights in its biotrophic life cycle and the origin of chitin synthesis.</title>
        <authorList>
            <person name="Schwelm A."/>
            <person name="Fogelqvist J."/>
            <person name="Knaust A."/>
            <person name="Julke S."/>
            <person name="Lilja T."/>
            <person name="Dhandapani V."/>
            <person name="Bonilla-Rosso G."/>
            <person name="Karlsson M."/>
            <person name="Shevchenko A."/>
            <person name="Choi S.R."/>
            <person name="Kim H.G."/>
            <person name="Park J.Y."/>
            <person name="Lim Y.P."/>
            <person name="Ludwig-Muller J."/>
            <person name="Dixelius C."/>
        </authorList>
    </citation>
    <scope>NUCLEOTIDE SEQUENCE</scope>
    <source>
        <tissue evidence="3">Potato root galls</tissue>
    </source>
</reference>
<dbReference type="GO" id="GO:0000447">
    <property type="term" value="P:endonucleolytic cleavage in ITS1 to separate SSU-rRNA from 5.8S rRNA and LSU-rRNA from tricistronic rRNA transcript (SSU-rRNA, 5.8S rRNA, LSU-rRNA)"/>
    <property type="evidence" value="ECO:0007669"/>
    <property type="project" value="TreeGrafter"/>
</dbReference>
<dbReference type="GO" id="GO:0030686">
    <property type="term" value="C:90S preribosome"/>
    <property type="evidence" value="ECO:0007669"/>
    <property type="project" value="TreeGrafter"/>
</dbReference>
<evidence type="ECO:0000313" key="3">
    <source>
        <dbReference type="EMBL" id="CRZ10612.1"/>
    </source>
</evidence>
<dbReference type="GO" id="GO:0030688">
    <property type="term" value="C:preribosome, small subunit precursor"/>
    <property type="evidence" value="ECO:0007669"/>
    <property type="project" value="TreeGrafter"/>
</dbReference>
<name>A0A0H5RAB5_9EUKA</name>
<dbReference type="AlphaFoldDB" id="A0A0H5RAB5"/>
<evidence type="ECO:0000256" key="2">
    <source>
        <dbReference type="SAM" id="MobiDB-lite"/>
    </source>
</evidence>
<dbReference type="InterPro" id="IPR001313">
    <property type="entry name" value="Pumilio_RNA-bd_rpt"/>
</dbReference>
<sequence>RLPLYPPNIMIDTGVFVIDESCKGDRLDPSLISYYHSLSNLFNTNPDDVDLEMASNRGVYDAAPYLYRLCVNRQGSLALEKMIGACSPYHCRLFTSRAIQFLLPFCVDRCASHVIEAILKRSDTIMGTADDRGDNDDDHDDGEIGSMSDFVRDMAMTMTPHIIDLFMNTASTHVARRLITLLSSRFPGVLCSWARQIIWQGGDQVPITEPQQHLVSMACHPQGSASLQALITTLTASHDNAHLIHHLQLSLWSTYPELLPLAQDRSASHLVQSIVANVSDQVFFALFSRSFLGHLLALSTGISSNHVLQTLLSSIRDAAQSQLCINELLPSCQHLLDTNRPGVVLALIDLSNRYQSQQSAVVRQIYKSVGIVDPSSDPSLARVLLDRYGDIGSRMIQSLVAMTDNQIIISSFMSSGSQWIIDQSHHKSFSHAVDAVLRSPRVSTKMIRTIIKDVSGSGALVNMAMNVSGSYCLETLYGKADLSSKEIIVNELADHQRQLAANRYGAVILGKLKIGDYKKKGAKEWVQNEERGARTTKAFEEIVKEESEQDKLLGKLGVGNGEIEKKKKVKRAKKGDDDDDDGAEMETIHDQDAERQMETIWRDESRKRKSNGTMVKKEKKSEKKKKTGQKPNEIGDTGDVEIKGKHIPRDVNNVLNAIKAVRKTKKSRKG</sequence>
<evidence type="ECO:0008006" key="4">
    <source>
        <dbReference type="Google" id="ProtNLM"/>
    </source>
</evidence>
<dbReference type="GO" id="GO:0005730">
    <property type="term" value="C:nucleolus"/>
    <property type="evidence" value="ECO:0007669"/>
    <property type="project" value="TreeGrafter"/>
</dbReference>
<dbReference type="SUPFAM" id="SSF48371">
    <property type="entry name" value="ARM repeat"/>
    <property type="match status" value="2"/>
</dbReference>
<dbReference type="SMART" id="SM00025">
    <property type="entry name" value="Pumilio"/>
    <property type="match status" value="6"/>
</dbReference>
<organism evidence="3">
    <name type="scientific">Spongospora subterranea</name>
    <dbReference type="NCBI Taxonomy" id="70186"/>
    <lineage>
        <taxon>Eukaryota</taxon>
        <taxon>Sar</taxon>
        <taxon>Rhizaria</taxon>
        <taxon>Endomyxa</taxon>
        <taxon>Phytomyxea</taxon>
        <taxon>Plasmodiophorida</taxon>
        <taxon>Plasmodiophoridae</taxon>
        <taxon>Spongospora</taxon>
    </lineage>
</organism>
<feature type="compositionally biased region" description="Basic and acidic residues" evidence="2">
    <location>
        <begin position="586"/>
        <end position="606"/>
    </location>
</feature>
<dbReference type="GO" id="GO:0003723">
    <property type="term" value="F:RNA binding"/>
    <property type="evidence" value="ECO:0007669"/>
    <property type="project" value="InterPro"/>
</dbReference>